<dbReference type="Pfam" id="PF01479">
    <property type="entry name" value="S4"/>
    <property type="match status" value="1"/>
</dbReference>
<dbReference type="GO" id="GO:0000455">
    <property type="term" value="P:enzyme-directed rRNA pseudouridine synthesis"/>
    <property type="evidence" value="ECO:0007669"/>
    <property type="project" value="UniProtKB-ARBA"/>
</dbReference>
<dbReference type="Proteomes" id="UP000543224">
    <property type="component" value="Unassembled WGS sequence"/>
</dbReference>
<evidence type="ECO:0000256" key="5">
    <source>
        <dbReference type="PROSITE-ProRule" id="PRU00182"/>
    </source>
</evidence>
<reference evidence="8 9" key="1">
    <citation type="journal article" date="2020" name="Front. Microbiol.">
        <title>Single-cell genomics of novel Actinobacteria with the Wood-Ljungdahl pathway discovered in a serpentinizing system.</title>
        <authorList>
            <person name="Merino N."/>
            <person name="Kawai M."/>
            <person name="Boyd E.S."/>
            <person name="Colman D.R."/>
            <person name="McGlynn S.E."/>
            <person name="Nealson K.H."/>
            <person name="Kurokawa K."/>
            <person name="Hongoh Y."/>
        </authorList>
    </citation>
    <scope>NUCLEOTIDE SEQUENCE [LARGE SCALE GENOMIC DNA]</scope>
    <source>
        <strain evidence="8 9">S25</strain>
    </source>
</reference>
<evidence type="ECO:0000259" key="7">
    <source>
        <dbReference type="SMART" id="SM00363"/>
    </source>
</evidence>
<evidence type="ECO:0000256" key="2">
    <source>
        <dbReference type="ARBA" id="ARBA00010876"/>
    </source>
</evidence>
<evidence type="ECO:0000256" key="4">
    <source>
        <dbReference type="PIRSR" id="PIRSR606225-1"/>
    </source>
</evidence>
<keyword evidence="3 6" id="KW-0413">Isomerase</keyword>
<dbReference type="InterPro" id="IPR002942">
    <property type="entry name" value="S4_RNA-bd"/>
</dbReference>
<comment type="caution">
    <text evidence="8">The sequence shown here is derived from an EMBL/GenBank/DDBJ whole genome shotgun (WGS) entry which is preliminary data.</text>
</comment>
<evidence type="ECO:0000256" key="3">
    <source>
        <dbReference type="ARBA" id="ARBA00023235"/>
    </source>
</evidence>
<organism evidence="8 9">
    <name type="scientific">Candidatus Hakubella thermalkaliphila</name>
    <dbReference type="NCBI Taxonomy" id="2754717"/>
    <lineage>
        <taxon>Bacteria</taxon>
        <taxon>Bacillati</taxon>
        <taxon>Actinomycetota</taxon>
        <taxon>Actinomycetota incertae sedis</taxon>
        <taxon>Candidatus Hakubellales</taxon>
        <taxon>Candidatus Hakubellaceae</taxon>
        <taxon>Candidatus Hakubella</taxon>
    </lineage>
</organism>
<dbReference type="GO" id="GO:0120159">
    <property type="term" value="F:rRNA pseudouridine synthase activity"/>
    <property type="evidence" value="ECO:0007669"/>
    <property type="project" value="UniProtKB-ARBA"/>
</dbReference>
<dbReference type="InterPro" id="IPR020103">
    <property type="entry name" value="PsdUridine_synth_cat_dom_sf"/>
</dbReference>
<feature type="domain" description="RNA-binding S4" evidence="7">
    <location>
        <begin position="23"/>
        <end position="82"/>
    </location>
</feature>
<evidence type="ECO:0000313" key="8">
    <source>
        <dbReference type="EMBL" id="GFP24827.1"/>
    </source>
</evidence>
<dbReference type="InterPro" id="IPR050188">
    <property type="entry name" value="RluA_PseudoU_synthase"/>
</dbReference>
<dbReference type="SUPFAM" id="SSF55174">
    <property type="entry name" value="Alpha-L RNA-binding motif"/>
    <property type="match status" value="1"/>
</dbReference>
<dbReference type="InterPro" id="IPR036986">
    <property type="entry name" value="S4_RNA-bd_sf"/>
</dbReference>
<dbReference type="GO" id="GO:0003723">
    <property type="term" value="F:RNA binding"/>
    <property type="evidence" value="ECO:0007669"/>
    <property type="project" value="UniProtKB-KW"/>
</dbReference>
<comment type="similarity">
    <text evidence="2 6">Belongs to the pseudouridine synthase RluA family.</text>
</comment>
<dbReference type="CDD" id="cd00165">
    <property type="entry name" value="S4"/>
    <property type="match status" value="1"/>
</dbReference>
<protein>
    <recommendedName>
        <fullName evidence="6">Pseudouridine synthase</fullName>
        <ecNumber evidence="6">5.4.99.-</ecNumber>
    </recommendedName>
</protein>
<accession>A0A6V8NXA7</accession>
<dbReference type="EC" id="5.4.99.-" evidence="6"/>
<dbReference type="NCBIfam" id="TIGR00005">
    <property type="entry name" value="rluA_subfam"/>
    <property type="match status" value="1"/>
</dbReference>
<dbReference type="PANTHER" id="PTHR21600">
    <property type="entry name" value="MITOCHONDRIAL RNA PSEUDOURIDINE SYNTHASE"/>
    <property type="match status" value="1"/>
</dbReference>
<name>A0A6V8NXA7_9ACTN</name>
<dbReference type="PROSITE" id="PS01129">
    <property type="entry name" value="PSI_RLU"/>
    <property type="match status" value="1"/>
</dbReference>
<dbReference type="CDD" id="cd02869">
    <property type="entry name" value="PseudoU_synth_RluA_like"/>
    <property type="match status" value="1"/>
</dbReference>
<evidence type="ECO:0000313" key="9">
    <source>
        <dbReference type="Proteomes" id="UP000543224"/>
    </source>
</evidence>
<evidence type="ECO:0000256" key="6">
    <source>
        <dbReference type="RuleBase" id="RU362028"/>
    </source>
</evidence>
<dbReference type="InterPro" id="IPR006224">
    <property type="entry name" value="PsdUridine_synth_RluA-like_CS"/>
</dbReference>
<dbReference type="Gene3D" id="3.30.2350.10">
    <property type="entry name" value="Pseudouridine synthase"/>
    <property type="match status" value="1"/>
</dbReference>
<evidence type="ECO:0000256" key="1">
    <source>
        <dbReference type="ARBA" id="ARBA00000073"/>
    </source>
</evidence>
<keyword evidence="5" id="KW-0694">RNA-binding</keyword>
<sequence length="321" mass="36164">MGNEEKRGSRVVELEVEEKLEGQRLDTVLAQSIPELSRSQVQRLISEGQVMVDGRPQSKSYRVREKEIIQLTIPPPKAYALQAEELPIKIVYEDEEVVVVSKEAGMVVHPSFGHSSGTLVNALLFWIRDLAGIGGVSRPGIIHRLDKNTSGLILVAKNDLAYQALARQLKGRSIKRKYLALVKGVIQEKAGVIKTLIARSTRNRKKMAVSFDKGKEAVTHFRVLERFKNCTLVEVALETGRTHQIRVHFSYIKHPVLGDKIYGGADKFSQEIGLERQFLHACELSFFHPGREEMITVTDQLPPELEEVLAQVRKQERVPFA</sequence>
<dbReference type="AlphaFoldDB" id="A0A6V8NXA7"/>
<feature type="active site" evidence="4">
    <location>
        <position position="146"/>
    </location>
</feature>
<dbReference type="PROSITE" id="PS50889">
    <property type="entry name" value="S4"/>
    <property type="match status" value="1"/>
</dbReference>
<dbReference type="PANTHER" id="PTHR21600:SF44">
    <property type="entry name" value="RIBOSOMAL LARGE SUBUNIT PSEUDOURIDINE SYNTHASE D"/>
    <property type="match status" value="1"/>
</dbReference>
<dbReference type="InterPro" id="IPR006145">
    <property type="entry name" value="PsdUridine_synth_RsuA/RluA"/>
</dbReference>
<dbReference type="SUPFAM" id="SSF55120">
    <property type="entry name" value="Pseudouridine synthase"/>
    <property type="match status" value="1"/>
</dbReference>
<dbReference type="SMART" id="SM00363">
    <property type="entry name" value="S4"/>
    <property type="match status" value="1"/>
</dbReference>
<dbReference type="InterPro" id="IPR006225">
    <property type="entry name" value="PsdUridine_synth_RluC/D"/>
</dbReference>
<dbReference type="EMBL" id="BLRX01000017">
    <property type="protein sequence ID" value="GFP24827.1"/>
    <property type="molecule type" value="Genomic_DNA"/>
</dbReference>
<dbReference type="Pfam" id="PF00849">
    <property type="entry name" value="PseudoU_synth_2"/>
    <property type="match status" value="1"/>
</dbReference>
<proteinExistence type="inferred from homology"/>
<comment type="catalytic activity">
    <reaction evidence="1 6">
        <text>a uridine in RNA = a pseudouridine in RNA</text>
        <dbReference type="Rhea" id="RHEA:48348"/>
        <dbReference type="Rhea" id="RHEA-COMP:12068"/>
        <dbReference type="Rhea" id="RHEA-COMP:12069"/>
        <dbReference type="ChEBI" id="CHEBI:65314"/>
        <dbReference type="ChEBI" id="CHEBI:65315"/>
    </reaction>
</comment>
<comment type="function">
    <text evidence="6">Responsible for synthesis of pseudouridine from uracil.</text>
</comment>
<dbReference type="Gene3D" id="3.10.290.10">
    <property type="entry name" value="RNA-binding S4 domain"/>
    <property type="match status" value="1"/>
</dbReference>
<gene>
    <name evidence="8" type="ORF">HKBW3S25_00265</name>
</gene>